<reference evidence="1" key="1">
    <citation type="journal article" date="2023" name="ISME J.">
        <title>Emergence of putative energy parasites within Clostridia revealed by genome analysis of a novel endosymbiotic clade.</title>
        <authorList>
            <person name="Takahashi K."/>
            <person name="Kuwahara H."/>
            <person name="Horikawa Y."/>
            <person name="Izawa K."/>
            <person name="Kato D."/>
            <person name="Inagaki T."/>
            <person name="Yuki M."/>
            <person name="Ohkuma M."/>
            <person name="Hongoh Y."/>
        </authorList>
    </citation>
    <scope>NUCLEOTIDE SEQUENCE</scope>
    <source>
        <strain evidence="1">RsTa-C01</strain>
    </source>
</reference>
<dbReference type="KEGG" id="ptrh:RsTaC01_0502"/>
<proteinExistence type="predicted"/>
<dbReference type="AlphaFoldDB" id="A0AA48KXQ6"/>
<name>A0AA48KXQ6_9FIRM</name>
<evidence type="ECO:0000313" key="1">
    <source>
        <dbReference type="EMBL" id="BED92668.1"/>
    </source>
</evidence>
<gene>
    <name evidence="1" type="ORF">RsTaC01_0502</name>
</gene>
<organism evidence="1">
    <name type="scientific">Candidatus Paraimprobicoccus trichonymphae</name>
    <dbReference type="NCBI Taxonomy" id="3033793"/>
    <lineage>
        <taxon>Bacteria</taxon>
        <taxon>Bacillati</taxon>
        <taxon>Bacillota</taxon>
        <taxon>Clostridia</taxon>
        <taxon>Candidatus Paraimprobicoccus</taxon>
    </lineage>
</organism>
<dbReference type="EMBL" id="AP027925">
    <property type="protein sequence ID" value="BED92668.1"/>
    <property type="molecule type" value="Genomic_DNA"/>
</dbReference>
<sequence length="106" mass="12733">MEYIKSHKLDLKNFEIDSVFFGFLQRSTYDKKSEKLVRKELLARTYQERLAKISENVNKDLYFYLKENNSENAGIINDEKYEVFFSGETPLQKVLYHLCIRKFLGY</sequence>
<dbReference type="Proteomes" id="UP001335720">
    <property type="component" value="Chromosome"/>
</dbReference>
<protein>
    <submittedName>
        <fullName evidence="1">Uncharacterized protein</fullName>
    </submittedName>
</protein>
<accession>A0AA48KXQ6</accession>